<evidence type="ECO:0000313" key="2">
    <source>
        <dbReference type="Proteomes" id="UP000001343"/>
    </source>
</evidence>
<name>A0AA87SZQ8_9LEPT</name>
<organism evidence="1 2">
    <name type="scientific">Leptospira mayottensis 200901122</name>
    <dbReference type="NCBI Taxonomy" id="1193010"/>
    <lineage>
        <taxon>Bacteria</taxon>
        <taxon>Pseudomonadati</taxon>
        <taxon>Spirochaetota</taxon>
        <taxon>Spirochaetia</taxon>
        <taxon>Leptospirales</taxon>
        <taxon>Leptospiraceae</taxon>
        <taxon>Leptospira</taxon>
    </lineage>
</organism>
<sequence length="44" mass="5274">MKGSYKNSKQEGKKNFQNCFDLNSDEKSSELKKEYFRSNFRFKG</sequence>
<gene>
    <name evidence="1" type="ORF">LEP1GSC125_1211</name>
</gene>
<proteinExistence type="predicted"/>
<comment type="caution">
    <text evidence="1">The sequence shown here is derived from an EMBL/GenBank/DDBJ whole genome shotgun (WGS) entry which is preliminary data.</text>
</comment>
<evidence type="ECO:0000313" key="1">
    <source>
        <dbReference type="EMBL" id="EKS01147.1"/>
    </source>
</evidence>
<dbReference type="EMBL" id="AKWM02000022">
    <property type="protein sequence ID" value="EKS01147.1"/>
    <property type="molecule type" value="Genomic_DNA"/>
</dbReference>
<dbReference type="Proteomes" id="UP000001343">
    <property type="component" value="Unassembled WGS sequence"/>
</dbReference>
<reference evidence="1 2" key="1">
    <citation type="journal article" date="2014" name="Int. J. Syst. Evol. Microbiol.">
        <title>Leptospira mayottensis sp. nov., a pathogenic species of the genus Leptospira isolated from humans.</title>
        <authorList>
            <person name="Bourhy P."/>
            <person name="Collet L."/>
            <person name="Brisse S."/>
            <person name="Picardeau M."/>
        </authorList>
    </citation>
    <scope>NUCLEOTIDE SEQUENCE [LARGE SCALE GENOMIC DNA]</scope>
    <source>
        <strain evidence="1 2">200901122</strain>
    </source>
</reference>
<protein>
    <submittedName>
        <fullName evidence="1">Uncharacterized protein</fullName>
    </submittedName>
</protein>
<dbReference type="AlphaFoldDB" id="A0AA87SZQ8"/>
<accession>A0AA87SZQ8</accession>